<evidence type="ECO:0000313" key="1">
    <source>
        <dbReference type="EMBL" id="JAG89765.1"/>
    </source>
</evidence>
<accession>A0A0C9QYC6</accession>
<dbReference type="EMBL" id="GBZX01002975">
    <property type="protein sequence ID" value="JAG89765.1"/>
    <property type="molecule type" value="mRNA"/>
</dbReference>
<dbReference type="AlphaFoldDB" id="A0A0C9QYC6"/>
<feature type="non-terminal residue" evidence="1">
    <location>
        <position position="1"/>
    </location>
</feature>
<proteinExistence type="evidence at transcript level"/>
<organism evidence="1">
    <name type="scientific">Amblyomma americanum</name>
    <name type="common">Lone star tick</name>
    <dbReference type="NCBI Taxonomy" id="6943"/>
    <lineage>
        <taxon>Eukaryota</taxon>
        <taxon>Metazoa</taxon>
        <taxon>Ecdysozoa</taxon>
        <taxon>Arthropoda</taxon>
        <taxon>Chelicerata</taxon>
        <taxon>Arachnida</taxon>
        <taxon>Acari</taxon>
        <taxon>Parasitiformes</taxon>
        <taxon>Ixodida</taxon>
        <taxon>Ixodoidea</taxon>
        <taxon>Ixodidae</taxon>
        <taxon>Amblyomminae</taxon>
        <taxon>Amblyomma</taxon>
    </lineage>
</organism>
<protein>
    <submittedName>
        <fullName evidence="1">Uncharacterized protein</fullName>
    </submittedName>
</protein>
<name>A0A0C9QYC6_AMBAM</name>
<reference evidence="1" key="1">
    <citation type="journal article" date="2015" name="PLoS ONE">
        <title>An Insight into the Sialome of the Lone Star Tick, Amblyomma americanum, with a Glimpse on Its Time Dependent Gene Expression.</title>
        <authorList>
            <person name="Karim S."/>
            <person name="Ribeiro J.M."/>
        </authorList>
    </citation>
    <scope>NUCLEOTIDE SEQUENCE</scope>
    <source>
        <tissue evidence="1">Salivary gland</tissue>
    </source>
</reference>
<sequence length="72" mass="8051">LVFEDVVFLEHFDWLAHAAYYAPLTSVSTVHDAPAFGHGYRFPAYDFGLGSYGLSYGYRLGGLGCSTFHRKK</sequence>